<keyword evidence="15" id="KW-0812">Transmembrane</keyword>
<keyword evidence="5" id="KW-0732">Signal</keyword>
<keyword evidence="17" id="KW-1185">Reference proteome</keyword>
<evidence type="ECO:0000256" key="10">
    <source>
        <dbReference type="ARBA" id="ARBA00023295"/>
    </source>
</evidence>
<feature type="binding site" evidence="13">
    <location>
        <position position="154"/>
    </location>
    <ligand>
        <name>Zn(2+)</name>
        <dbReference type="ChEBI" id="CHEBI:29105"/>
        <label>1</label>
    </ligand>
</feature>
<keyword evidence="15" id="KW-0472">Membrane</keyword>
<dbReference type="InterPro" id="IPR004843">
    <property type="entry name" value="Calcineurin-like_PHP"/>
</dbReference>
<keyword evidence="9" id="KW-0325">Glycoprotein</keyword>
<keyword evidence="6 12" id="KW-0378">Hydrolase</keyword>
<dbReference type="GO" id="GO:0005764">
    <property type="term" value="C:lysosome"/>
    <property type="evidence" value="ECO:0007669"/>
    <property type="project" value="TreeGrafter"/>
</dbReference>
<dbReference type="GO" id="GO:0016798">
    <property type="term" value="F:hydrolase activity, acting on glycosyl bonds"/>
    <property type="evidence" value="ECO:0007669"/>
    <property type="project" value="UniProtKB-KW"/>
</dbReference>
<dbReference type="Gene3D" id="3.60.21.10">
    <property type="match status" value="1"/>
</dbReference>
<dbReference type="GO" id="GO:0005615">
    <property type="term" value="C:extracellular space"/>
    <property type="evidence" value="ECO:0007669"/>
    <property type="project" value="TreeGrafter"/>
</dbReference>
<dbReference type="Gene3D" id="1.10.225.10">
    <property type="entry name" value="Saposin-like"/>
    <property type="match status" value="1"/>
</dbReference>
<dbReference type="Pfam" id="PF00149">
    <property type="entry name" value="Metallophos"/>
    <property type="match status" value="1"/>
</dbReference>
<dbReference type="PIRSF" id="PIRSF000948">
    <property type="entry name" value="Sphingomy_PDE"/>
    <property type="match status" value="1"/>
</dbReference>
<dbReference type="GO" id="GO:0006685">
    <property type="term" value="P:sphingomyelin catabolic process"/>
    <property type="evidence" value="ECO:0007669"/>
    <property type="project" value="UniProtKB-UniRule"/>
</dbReference>
<feature type="binding site" evidence="13">
    <location>
        <position position="226"/>
    </location>
    <ligand>
        <name>Zn(2+)</name>
        <dbReference type="ChEBI" id="CHEBI:29105"/>
        <label>2</label>
    </ligand>
</feature>
<comment type="function">
    <text evidence="12">Converts sphingomyelin to ceramide.</text>
</comment>
<dbReference type="CDD" id="cd00842">
    <property type="entry name" value="MPP_ASMase"/>
    <property type="match status" value="1"/>
</dbReference>
<feature type="domain" description="Saposin B-type" evidence="16">
    <location>
        <begin position="30"/>
        <end position="113"/>
    </location>
</feature>
<feature type="binding site" evidence="13">
    <location>
        <position position="412"/>
    </location>
    <ligand>
        <name>Zn(2+)</name>
        <dbReference type="ChEBI" id="CHEBI:29105"/>
        <label>1</label>
    </ligand>
</feature>
<keyword evidence="10 12" id="KW-0326">Glycosidase</keyword>
<sequence length="630" mass="73210">MQYYKPSHLYIIFYYFIFFTFYCFYSSSAFNWKCAGCKTGVEVIRYLYEMNYTKTEILNTAEYVCRHFADQKSFVCRGITSQFKDEFLYVLEKLVFQPSQLCGLILSGCGNPINPFDTNWNISLPPSPPTFKNFKSSTNQTNKTTPIRILQLSDIHFDPAYLEGSEADCEEPVCCIKMPKKGELVKKKAGYWGTAAKCDIPLRTVENLLEHINRTHKLDFVLLSGDYLHHRDWEYTREGHLSAIANLTDLLQLYLPQIPIFWALGNHEAVPVNAFGPHFVPDQFRPTWMYRALLAEAHKTDKGLLSVEADEDFVYRGSYAVDYGNLRLISLNNGYCDNTNMFIYINQTDPDGSLTWLVNQLWNAEKSGKAVYILSHIPPGDEECLESWSRNYYRIVVRFEQTIKGQFFGHTHYDSFSLFFTDMNNRGTAPLSVLFTAPSVSTFEELNPAYRIYSVNPTDWEILDFDTYFLNLSNTKTSKESPKWEFLYSAKDEYNLKDLSATEWNELIKRIERDPEITRKFNKNYVRRDDVFCGKKCLEKRICSIRASHHNQKELYVFENTNVKLIELSQITSKSARMKDSDLNTCQAESFKIVKPYFIHFGVNRLSLTSSFESLTFLFSNFLSKDQLIG</sequence>
<dbReference type="EC" id="3.1.4.12" evidence="12"/>
<keyword evidence="15" id="KW-1133">Transmembrane helix</keyword>
<feature type="binding site" evidence="13">
    <location>
        <position position="156"/>
    </location>
    <ligand>
        <name>Zn(2+)</name>
        <dbReference type="ChEBI" id="CHEBI:29105"/>
        <label>1</label>
    </ligand>
</feature>
<feature type="disulfide bond" evidence="14">
    <location>
        <begin position="336"/>
        <end position="384"/>
    </location>
</feature>
<evidence type="ECO:0000256" key="13">
    <source>
        <dbReference type="PIRSR" id="PIRSR000948-1"/>
    </source>
</evidence>
<organism evidence="17 18">
    <name type="scientific">Meloidogyne incognita</name>
    <name type="common">Southern root-knot nematode worm</name>
    <name type="synonym">Oxyuris incognita</name>
    <dbReference type="NCBI Taxonomy" id="6306"/>
    <lineage>
        <taxon>Eukaryota</taxon>
        <taxon>Metazoa</taxon>
        <taxon>Ecdysozoa</taxon>
        <taxon>Nematoda</taxon>
        <taxon>Chromadorea</taxon>
        <taxon>Rhabditida</taxon>
        <taxon>Tylenchina</taxon>
        <taxon>Tylenchomorpha</taxon>
        <taxon>Tylenchoidea</taxon>
        <taxon>Meloidogynidae</taxon>
        <taxon>Meloidogyninae</taxon>
        <taxon>Meloidogyne</taxon>
        <taxon>Meloidogyne incognita group</taxon>
    </lineage>
</organism>
<feature type="disulfide bond" evidence="14">
    <location>
        <begin position="37"/>
        <end position="102"/>
    </location>
</feature>
<dbReference type="InterPro" id="IPR008139">
    <property type="entry name" value="SaposinB_dom"/>
</dbReference>
<evidence type="ECO:0000256" key="15">
    <source>
        <dbReference type="SAM" id="Phobius"/>
    </source>
</evidence>
<evidence type="ECO:0000256" key="4">
    <source>
        <dbReference type="ARBA" id="ARBA00022723"/>
    </source>
</evidence>
<feature type="disulfide bond" evidence="14">
    <location>
        <begin position="533"/>
        <end position="537"/>
    </location>
</feature>
<accession>A0A914LU90</accession>
<dbReference type="WBParaSite" id="Minc3s00791g17402">
    <property type="protein sequence ID" value="Minc3s00791g17402"/>
    <property type="gene ID" value="Minc3s00791g17402"/>
</dbReference>
<comment type="catalytic activity">
    <reaction evidence="11">
        <text>a sphingomyelin + H2O = phosphocholine + an N-acylsphing-4-enine + H(+)</text>
        <dbReference type="Rhea" id="RHEA:19253"/>
        <dbReference type="ChEBI" id="CHEBI:15377"/>
        <dbReference type="ChEBI" id="CHEBI:15378"/>
        <dbReference type="ChEBI" id="CHEBI:17636"/>
        <dbReference type="ChEBI" id="CHEBI:52639"/>
        <dbReference type="ChEBI" id="CHEBI:295975"/>
        <dbReference type="EC" id="3.1.4.12"/>
    </reaction>
    <physiologicalReaction direction="left-to-right" evidence="11">
        <dbReference type="Rhea" id="RHEA:19254"/>
    </physiologicalReaction>
</comment>
<keyword evidence="8 14" id="KW-1015">Disulfide bond</keyword>
<feature type="transmembrane region" description="Helical" evidence="15">
    <location>
        <begin position="12"/>
        <end position="32"/>
    </location>
</feature>
<dbReference type="InterPro" id="IPR011001">
    <property type="entry name" value="Saposin-like"/>
</dbReference>
<evidence type="ECO:0000259" key="16">
    <source>
        <dbReference type="PROSITE" id="PS50015"/>
    </source>
</evidence>
<dbReference type="SUPFAM" id="SSF47862">
    <property type="entry name" value="Saposin"/>
    <property type="match status" value="1"/>
</dbReference>
<feature type="binding site" evidence="13">
    <location>
        <position position="226"/>
    </location>
    <ligand>
        <name>Zn(2+)</name>
        <dbReference type="ChEBI" id="CHEBI:29105"/>
        <label>1</label>
    </ligand>
</feature>
<protein>
    <recommendedName>
        <fullName evidence="12">Sphingomyelin phosphodiesterase</fullName>
        <ecNumber evidence="12">3.1.4.12</ecNumber>
    </recommendedName>
</protein>
<name>A0A914LU90_MELIC</name>
<comment type="subcellular location">
    <subcellularLocation>
        <location evidence="1">Secreted</location>
    </subcellularLocation>
</comment>
<feature type="disulfide bond" evidence="14">
    <location>
        <begin position="34"/>
        <end position="109"/>
    </location>
</feature>
<evidence type="ECO:0000313" key="18">
    <source>
        <dbReference type="WBParaSite" id="Minc3s00791g17402"/>
    </source>
</evidence>
<dbReference type="GO" id="GO:0046513">
    <property type="term" value="P:ceramide biosynthetic process"/>
    <property type="evidence" value="ECO:0007669"/>
    <property type="project" value="UniProtKB-ARBA"/>
</dbReference>
<dbReference type="AlphaFoldDB" id="A0A914LU90"/>
<evidence type="ECO:0000256" key="1">
    <source>
        <dbReference type="ARBA" id="ARBA00004613"/>
    </source>
</evidence>
<dbReference type="GO" id="GO:0046872">
    <property type="term" value="F:metal ion binding"/>
    <property type="evidence" value="ECO:0007669"/>
    <property type="project" value="UniProtKB-KW"/>
</dbReference>
<keyword evidence="4 13" id="KW-0479">Metal-binding</keyword>
<dbReference type="GO" id="GO:0016020">
    <property type="term" value="C:membrane"/>
    <property type="evidence" value="ECO:0007669"/>
    <property type="project" value="GOC"/>
</dbReference>
<feature type="binding site" evidence="13">
    <location>
        <position position="266"/>
    </location>
    <ligand>
        <name>Zn(2+)</name>
        <dbReference type="ChEBI" id="CHEBI:29105"/>
        <label>2</label>
    </ligand>
</feature>
<keyword evidence="7 13" id="KW-0862">Zinc</keyword>
<evidence type="ECO:0000256" key="9">
    <source>
        <dbReference type="ARBA" id="ARBA00023180"/>
    </source>
</evidence>
<evidence type="ECO:0000256" key="14">
    <source>
        <dbReference type="PIRSR" id="PIRSR000948-2"/>
    </source>
</evidence>
<feature type="binding site" evidence="13">
    <location>
        <position position="410"/>
    </location>
    <ligand>
        <name>Zn(2+)</name>
        <dbReference type="ChEBI" id="CHEBI:29105"/>
        <label>2</label>
    </ligand>
</feature>
<proteinExistence type="inferred from homology"/>
<feature type="disulfide bond" evidence="14">
    <location>
        <begin position="65"/>
        <end position="76"/>
    </location>
</feature>
<dbReference type="PANTHER" id="PTHR10340">
    <property type="entry name" value="SPHINGOMYELIN PHOSPHODIESTERASE"/>
    <property type="match status" value="1"/>
</dbReference>
<evidence type="ECO:0000256" key="7">
    <source>
        <dbReference type="ARBA" id="ARBA00022833"/>
    </source>
</evidence>
<dbReference type="InterPro" id="IPR041805">
    <property type="entry name" value="ASMase/PPN1_MPP"/>
</dbReference>
<dbReference type="PANTHER" id="PTHR10340:SF34">
    <property type="entry name" value="SPHINGOMYELIN PHOSPHODIESTERASE"/>
    <property type="match status" value="1"/>
</dbReference>
<evidence type="ECO:0000256" key="11">
    <source>
        <dbReference type="ARBA" id="ARBA00047268"/>
    </source>
</evidence>
<evidence type="ECO:0000256" key="2">
    <source>
        <dbReference type="ARBA" id="ARBA00008234"/>
    </source>
</evidence>
<feature type="binding site" evidence="13">
    <location>
        <position position="376"/>
    </location>
    <ligand>
        <name>Zn(2+)</name>
        <dbReference type="ChEBI" id="CHEBI:29105"/>
        <label>2</label>
    </ligand>
</feature>
<evidence type="ECO:0000313" key="17">
    <source>
        <dbReference type="Proteomes" id="UP000887563"/>
    </source>
</evidence>
<dbReference type="GO" id="GO:0061750">
    <property type="term" value="F:acid sphingomyelin phosphodiesterase activity"/>
    <property type="evidence" value="ECO:0007669"/>
    <property type="project" value="TreeGrafter"/>
</dbReference>
<dbReference type="InterPro" id="IPR011160">
    <property type="entry name" value="Sphingomy_PDE"/>
</dbReference>
<evidence type="ECO:0000256" key="6">
    <source>
        <dbReference type="ARBA" id="ARBA00022801"/>
    </source>
</evidence>
<keyword evidence="3" id="KW-0964">Secreted</keyword>
<reference evidence="18" key="1">
    <citation type="submission" date="2022-11" db="UniProtKB">
        <authorList>
            <consortium name="WormBaseParasite"/>
        </authorList>
    </citation>
    <scope>IDENTIFICATION</scope>
</reference>
<comment type="cofactor">
    <cofactor evidence="13">
        <name>Zn(2+)</name>
        <dbReference type="ChEBI" id="CHEBI:29105"/>
    </cofactor>
    <text evidence="13">Binds 2 Zn(2+) ions per subunit.</text>
</comment>
<feature type="disulfide bond" evidence="14">
    <location>
        <begin position="169"/>
        <end position="174"/>
    </location>
</feature>
<feature type="disulfide bond" evidence="14">
    <location>
        <begin position="175"/>
        <end position="198"/>
    </location>
</feature>
<dbReference type="InterPro" id="IPR045473">
    <property type="entry name" value="ASM_C"/>
</dbReference>
<evidence type="ECO:0000256" key="3">
    <source>
        <dbReference type="ARBA" id="ARBA00022525"/>
    </source>
</evidence>
<dbReference type="PROSITE" id="PS50015">
    <property type="entry name" value="SAP_B"/>
    <property type="match status" value="1"/>
</dbReference>
<dbReference type="SMART" id="SM00741">
    <property type="entry name" value="SapB"/>
    <property type="match status" value="1"/>
</dbReference>
<comment type="similarity">
    <text evidence="2 12">Belongs to the acid sphingomyelinase family.</text>
</comment>
<evidence type="ECO:0000256" key="8">
    <source>
        <dbReference type="ARBA" id="ARBA00023157"/>
    </source>
</evidence>
<dbReference type="Proteomes" id="UP000887563">
    <property type="component" value="Unplaced"/>
</dbReference>
<evidence type="ECO:0000256" key="5">
    <source>
        <dbReference type="ARBA" id="ARBA00022729"/>
    </source>
</evidence>
<evidence type="ECO:0000256" key="12">
    <source>
        <dbReference type="PIRNR" id="PIRNR000948"/>
    </source>
</evidence>
<dbReference type="Pfam" id="PF19272">
    <property type="entry name" value="ASMase_C"/>
    <property type="match status" value="1"/>
</dbReference>
<dbReference type="InterPro" id="IPR029052">
    <property type="entry name" value="Metallo-depent_PP-like"/>
</dbReference>
<dbReference type="SUPFAM" id="SSF56300">
    <property type="entry name" value="Metallo-dependent phosphatases"/>
    <property type="match status" value="1"/>
</dbReference>